<comment type="subcellular location">
    <subcellularLocation>
        <location evidence="1">Nucleus</location>
    </subcellularLocation>
</comment>
<dbReference type="Gene3D" id="2.60.120.650">
    <property type="entry name" value="Cupin"/>
    <property type="match status" value="1"/>
</dbReference>
<dbReference type="GO" id="GO:0008270">
    <property type="term" value="F:zinc ion binding"/>
    <property type="evidence" value="ECO:0007669"/>
    <property type="project" value="UniProtKB-KW"/>
</dbReference>
<proteinExistence type="predicted"/>
<dbReference type="GO" id="GO:0005634">
    <property type="term" value="C:nucleus"/>
    <property type="evidence" value="ECO:0007669"/>
    <property type="project" value="UniProtKB-SubCell"/>
</dbReference>
<feature type="compositionally biased region" description="Low complexity" evidence="6">
    <location>
        <begin position="60"/>
        <end position="108"/>
    </location>
</feature>
<name>A0A127ZB24_9BASI</name>
<dbReference type="OrthoDB" id="298344at2759"/>
<feature type="compositionally biased region" description="Low complexity" evidence="6">
    <location>
        <begin position="1088"/>
        <end position="1101"/>
    </location>
</feature>
<evidence type="ECO:0000256" key="3">
    <source>
        <dbReference type="ARBA" id="ARBA00022771"/>
    </source>
</evidence>
<feature type="compositionally biased region" description="Low complexity" evidence="6">
    <location>
        <begin position="1221"/>
        <end position="1240"/>
    </location>
</feature>
<evidence type="ECO:0000256" key="2">
    <source>
        <dbReference type="ARBA" id="ARBA00022723"/>
    </source>
</evidence>
<dbReference type="Pfam" id="PF02373">
    <property type="entry name" value="JmjC"/>
    <property type="match status" value="1"/>
</dbReference>
<feature type="region of interest" description="Disordered" evidence="6">
    <location>
        <begin position="1"/>
        <end position="203"/>
    </location>
</feature>
<feature type="compositionally biased region" description="Low complexity" evidence="6">
    <location>
        <begin position="1248"/>
        <end position="1259"/>
    </location>
</feature>
<feature type="compositionally biased region" description="Polar residues" evidence="6">
    <location>
        <begin position="1536"/>
        <end position="1560"/>
    </location>
</feature>
<feature type="compositionally biased region" description="Polar residues" evidence="6">
    <location>
        <begin position="367"/>
        <end position="387"/>
    </location>
</feature>
<dbReference type="CDD" id="cd00065">
    <property type="entry name" value="FYVE_like_SF"/>
    <property type="match status" value="1"/>
</dbReference>
<dbReference type="InterPro" id="IPR017907">
    <property type="entry name" value="Znf_RING_CS"/>
</dbReference>
<feature type="compositionally biased region" description="Polar residues" evidence="6">
    <location>
        <begin position="223"/>
        <end position="234"/>
    </location>
</feature>
<feature type="region of interest" description="Disordered" evidence="6">
    <location>
        <begin position="412"/>
        <end position="441"/>
    </location>
</feature>
<feature type="compositionally biased region" description="Polar residues" evidence="6">
    <location>
        <begin position="338"/>
        <end position="354"/>
    </location>
</feature>
<keyword evidence="3" id="KW-0863">Zinc-finger</keyword>
<feature type="compositionally biased region" description="Polar residues" evidence="6">
    <location>
        <begin position="412"/>
        <end position="438"/>
    </location>
</feature>
<reference evidence="8" key="1">
    <citation type="submission" date="2014-06" db="EMBL/GenBank/DDBJ databases">
        <authorList>
            <person name="Ju J."/>
            <person name="Zhang J."/>
        </authorList>
    </citation>
    <scope>NUCLEOTIDE SEQUENCE</scope>
    <source>
        <strain evidence="8">SscI8</strain>
    </source>
</reference>
<feature type="compositionally biased region" description="Low complexity" evidence="6">
    <location>
        <begin position="298"/>
        <end position="309"/>
    </location>
</feature>
<feature type="region of interest" description="Disordered" evidence="6">
    <location>
        <begin position="223"/>
        <end position="400"/>
    </location>
</feature>
<evidence type="ECO:0000256" key="6">
    <source>
        <dbReference type="SAM" id="MobiDB-lite"/>
    </source>
</evidence>
<keyword evidence="2" id="KW-0479">Metal-binding</keyword>
<evidence type="ECO:0000256" key="4">
    <source>
        <dbReference type="ARBA" id="ARBA00022833"/>
    </source>
</evidence>
<evidence type="ECO:0000256" key="5">
    <source>
        <dbReference type="ARBA" id="ARBA00023242"/>
    </source>
</evidence>
<gene>
    <name evidence="8" type="ORF">SPSC_01457</name>
</gene>
<feature type="region of interest" description="Disordered" evidence="6">
    <location>
        <begin position="1529"/>
        <end position="1560"/>
    </location>
</feature>
<dbReference type="PROSITE" id="PS51184">
    <property type="entry name" value="JMJC"/>
    <property type="match status" value="1"/>
</dbReference>
<accession>A0A127ZB24</accession>
<feature type="compositionally biased region" description="Polar residues" evidence="6">
    <location>
        <begin position="259"/>
        <end position="279"/>
    </location>
</feature>
<dbReference type="EMBL" id="LK056657">
    <property type="protein sequence ID" value="CDU22827.1"/>
    <property type="molecule type" value="Genomic_DNA"/>
</dbReference>
<evidence type="ECO:0000313" key="8">
    <source>
        <dbReference type="EMBL" id="CDU22827.1"/>
    </source>
</evidence>
<feature type="region of interest" description="Disordered" evidence="6">
    <location>
        <begin position="1070"/>
        <end position="1142"/>
    </location>
</feature>
<organism evidence="8">
    <name type="scientific">Sporisorium scitamineum</name>
    <dbReference type="NCBI Taxonomy" id="49012"/>
    <lineage>
        <taxon>Eukaryota</taxon>
        <taxon>Fungi</taxon>
        <taxon>Dikarya</taxon>
        <taxon>Basidiomycota</taxon>
        <taxon>Ustilaginomycotina</taxon>
        <taxon>Ustilaginomycetes</taxon>
        <taxon>Ustilaginales</taxon>
        <taxon>Ustilaginaceae</taxon>
        <taxon>Sporisorium</taxon>
    </lineage>
</organism>
<protein>
    <submittedName>
        <fullName evidence="8">Related to c-module-binding factor</fullName>
    </submittedName>
</protein>
<sequence>MSDPRAQPHSAVMANGTAHTHESANLPQQQARKPPQPTVDPRPRPPALQPRKSPKSATFSALAAAPTSMPSSSATTRESFPSSSFRSMSSASSSAYTSPSEAPQSQSQPPRPIPQVNSRSVSGSLDRFASRPVSHVVLRQESSSDFERAGFDIANVRKGAAQPSLGDSRSPKAVSPFQPQRSVAPAVPQSKSNLRVPVQNPTVARHERSALVVNHARASTALQFPHSQSGSGQPSALEAASRTPQQTPNAHNVPPMQSPHMTATRGSPPASQSRTQASAAPTIDPRLRPACLNGHQKLTPLPSELPTPSGNTTPSDLASTHIAAPPRSQHPGVIQAHRSANVSQVTAPTAQKEQPQPLAKEEPISRPIQTAKQVGPSTTSTPPSQAALQPANPLDGDSTLDVSKQVIPNQVSDNAAASSSPRNDLTETSSPVASSPNNAVDPETLLGLRGSFLTSSEPVDYESLVKDNDNFKPIEVVSCLECSKEELEDLIIALVEHEGVPLVISDLHKCPAWDSDLFSPQRYEFLQTSGEADGKPVFIRNLTDWTDQALTLHDFMARCDKQRSYPPEQSEKLYGKDLPCPPEWSQTLAKLVHPRLVYHGEQDASASLPPKARSETQMCYFGPGHTCTPLHRDLCSSLGQNLMVWSDPDATALWMITHPDDVDAVDRYITSKGGDPYSEGYAPHPNELRDAPFTISCWKQRVGDLVLIPPRASHMVINAGGRTLKAAWPRFTIDTLSSAMFNDLPLYQRVCRVESYSIRPVIEEHLIACTTRLEADHEMNREISTIAIRNLRNLLQLYDAILADIFVPEWRDIKVEGGDDSYVECDFCGADVLHGYFECPEGETLCPLCYCQGRLCSCPNALEALQPRQHWRSFAERLQFRNHAAQVLLSVEPSLALAIEERSDAADDDADQEPPLLPVAVLKEEDVGKQDWPLTFMAAVNLYKLRQATGWQANVAPCKICKAKVDLSQRYHCKPCNHPYCHGCLLHKLYIHPAHTLAQNEPKQFHAYHKKLSTLDYKEWKQEPFEFRDAARAHFALIEAARTKMKCGPINQSCRIGFLDVTDKYPHGLSGTLGVKQRAKSQVEKIKTPTAAASPSTPSTPGSRKRPTDPGELASAASPRSRSNKKAKLDAPPTNPEPMDQDEIVVQVPRIPEAIDVPAITAVPLHLSRTVVSDAPAVEASASSQTKQTNISTPTVANGIRKFVLREGKVHPVTPVVASQRTAPLPTASPALSPSTAPRAGPSQPTMVNSSSSVNPAAPSAVEATPTVLAGPASTLIATGPPTIYTVARPSTSIFSHVLPKTNGCPSPGSVSAPAAKSMSAPAAAVPAAVPAASPASSTSQFVSPPSAAAAQKGEQGTLSLATNVAADGISSSPIRPGAASSPSTAPTGLGALDSMTLRVITEILRIFSQSNHRMIDTQVGEITATLAKQEEERRHQAKKDDDLRRTVTKMEATLQSMVQHNARMISEGREREQKRQEEIKGLRQGMDEVIRQQNEIMRRQASSDEQVGKLNEKISGLLHDIDQQAQAQLQAELATRSSQPTGSGQAMSSSHFAPTSNTR</sequence>
<evidence type="ECO:0000259" key="7">
    <source>
        <dbReference type="PROSITE" id="PS51184"/>
    </source>
</evidence>
<dbReference type="InterPro" id="IPR003347">
    <property type="entry name" value="JmjC_dom"/>
</dbReference>
<dbReference type="SMART" id="SM00558">
    <property type="entry name" value="JmjC"/>
    <property type="match status" value="1"/>
</dbReference>
<evidence type="ECO:0000256" key="1">
    <source>
        <dbReference type="ARBA" id="ARBA00004123"/>
    </source>
</evidence>
<feature type="region of interest" description="Disordered" evidence="6">
    <location>
        <begin position="1217"/>
        <end position="1259"/>
    </location>
</feature>
<dbReference type="InterPro" id="IPR011011">
    <property type="entry name" value="Znf_FYVE_PHD"/>
</dbReference>
<keyword evidence="4" id="KW-0862">Zinc</keyword>
<feature type="domain" description="JmjC" evidence="7">
    <location>
        <begin position="597"/>
        <end position="747"/>
    </location>
</feature>
<dbReference type="SUPFAM" id="SSF51197">
    <property type="entry name" value="Clavaminate synthase-like"/>
    <property type="match status" value="1"/>
</dbReference>
<dbReference type="PROSITE" id="PS00518">
    <property type="entry name" value="ZF_RING_1"/>
    <property type="match status" value="1"/>
</dbReference>
<feature type="region of interest" description="Disordered" evidence="6">
    <location>
        <begin position="1372"/>
        <end position="1391"/>
    </location>
</feature>
<dbReference type="SUPFAM" id="SSF57903">
    <property type="entry name" value="FYVE/PHD zinc finger"/>
    <property type="match status" value="1"/>
</dbReference>
<feature type="compositionally biased region" description="Pro residues" evidence="6">
    <location>
        <begin position="34"/>
        <end position="48"/>
    </location>
</feature>
<keyword evidence="5" id="KW-0539">Nucleus</keyword>
<feature type="region of interest" description="Disordered" evidence="6">
    <location>
        <begin position="1335"/>
        <end position="1355"/>
    </location>
</feature>